<dbReference type="Pfam" id="PF17954">
    <property type="entry name" value="Pirin_C_2"/>
    <property type="match status" value="1"/>
</dbReference>
<dbReference type="EMBL" id="BAABHC010000016">
    <property type="protein sequence ID" value="GAA4436523.1"/>
    <property type="molecule type" value="Genomic_DNA"/>
</dbReference>
<evidence type="ECO:0000313" key="6">
    <source>
        <dbReference type="Proteomes" id="UP001500552"/>
    </source>
</evidence>
<dbReference type="InterPro" id="IPR041602">
    <property type="entry name" value="Quercetinase_C"/>
</dbReference>
<protein>
    <submittedName>
        <fullName evidence="5">Pirin family protein</fullName>
    </submittedName>
</protein>
<dbReference type="InterPro" id="IPR003829">
    <property type="entry name" value="Pirin_N_dom"/>
</dbReference>
<dbReference type="PANTHER" id="PTHR43212">
    <property type="entry name" value="QUERCETIN 2,3-DIOXYGENASE"/>
    <property type="match status" value="1"/>
</dbReference>
<dbReference type="Pfam" id="PF02678">
    <property type="entry name" value="Pirin"/>
    <property type="match status" value="1"/>
</dbReference>
<organism evidence="5 6">
    <name type="scientific">Pontibacter saemangeumensis</name>
    <dbReference type="NCBI Taxonomy" id="1084525"/>
    <lineage>
        <taxon>Bacteria</taxon>
        <taxon>Pseudomonadati</taxon>
        <taxon>Bacteroidota</taxon>
        <taxon>Cytophagia</taxon>
        <taxon>Cytophagales</taxon>
        <taxon>Hymenobacteraceae</taxon>
        <taxon>Pontibacter</taxon>
    </lineage>
</organism>
<dbReference type="PIRSF" id="PIRSF006232">
    <property type="entry name" value="Pirin"/>
    <property type="match status" value="1"/>
</dbReference>
<dbReference type="CDD" id="cd02910">
    <property type="entry name" value="cupin_Yhhw_N"/>
    <property type="match status" value="1"/>
</dbReference>
<accession>A0ABP8LVB7</accession>
<dbReference type="SUPFAM" id="SSF51182">
    <property type="entry name" value="RmlC-like cupins"/>
    <property type="match status" value="1"/>
</dbReference>
<evidence type="ECO:0000259" key="3">
    <source>
        <dbReference type="Pfam" id="PF02678"/>
    </source>
</evidence>
<evidence type="ECO:0000313" key="5">
    <source>
        <dbReference type="EMBL" id="GAA4436523.1"/>
    </source>
</evidence>
<name>A0ABP8LVB7_9BACT</name>
<keyword evidence="6" id="KW-1185">Reference proteome</keyword>
<evidence type="ECO:0000256" key="1">
    <source>
        <dbReference type="ARBA" id="ARBA00008416"/>
    </source>
</evidence>
<dbReference type="Proteomes" id="UP001500552">
    <property type="component" value="Unassembled WGS sequence"/>
</dbReference>
<dbReference type="InterPro" id="IPR011051">
    <property type="entry name" value="RmlC_Cupin_sf"/>
</dbReference>
<dbReference type="InterPro" id="IPR014710">
    <property type="entry name" value="RmlC-like_jellyroll"/>
</dbReference>
<evidence type="ECO:0000259" key="4">
    <source>
        <dbReference type="Pfam" id="PF17954"/>
    </source>
</evidence>
<evidence type="ECO:0000256" key="2">
    <source>
        <dbReference type="RuleBase" id="RU003457"/>
    </source>
</evidence>
<sequence length="235" mass="26498">MTAAERHHAEVGDWLQSHYLFSFADYYDPNNVQFGPLRVFNHDVIKPHAGFPSHPHAEMEIIQIVMGGELTHKDNLGNEVTLNAGSVQRITAGTGITISQTNEADTPLEIFQLWFLPNKRGLAPSYEHMNLDFLDEKNKLVPLVTGQKVLENVAYLNSNSTIYYGRLSQGEEIDFKTFKLRKTLVYVVEGSLLINNMEVDTHDQVRLEEQTAVTLHGTGDSRFLLIDVPAAEVNY</sequence>
<reference evidence="6" key="1">
    <citation type="journal article" date="2019" name="Int. J. Syst. Evol. Microbiol.">
        <title>The Global Catalogue of Microorganisms (GCM) 10K type strain sequencing project: providing services to taxonomists for standard genome sequencing and annotation.</title>
        <authorList>
            <consortium name="The Broad Institute Genomics Platform"/>
            <consortium name="The Broad Institute Genome Sequencing Center for Infectious Disease"/>
            <person name="Wu L."/>
            <person name="Ma J."/>
        </authorList>
    </citation>
    <scope>NUCLEOTIDE SEQUENCE [LARGE SCALE GENOMIC DNA]</scope>
    <source>
        <strain evidence="6">JCM 17926</strain>
    </source>
</reference>
<gene>
    <name evidence="5" type="ORF">GCM10023188_29670</name>
</gene>
<comment type="similarity">
    <text evidence="1 2">Belongs to the pirin family.</text>
</comment>
<dbReference type="Gene3D" id="2.60.120.10">
    <property type="entry name" value="Jelly Rolls"/>
    <property type="match status" value="2"/>
</dbReference>
<feature type="domain" description="Quercetin 2,3-dioxygenase C-terminal cupin" evidence="4">
    <location>
        <begin position="151"/>
        <end position="228"/>
    </location>
</feature>
<dbReference type="InterPro" id="IPR012093">
    <property type="entry name" value="Pirin"/>
</dbReference>
<comment type="caution">
    <text evidence="5">The sequence shown here is derived from an EMBL/GenBank/DDBJ whole genome shotgun (WGS) entry which is preliminary data.</text>
</comment>
<proteinExistence type="inferred from homology"/>
<feature type="domain" description="Pirin N-terminal" evidence="3">
    <location>
        <begin position="10"/>
        <end position="114"/>
    </location>
</feature>
<dbReference type="PANTHER" id="PTHR43212:SF3">
    <property type="entry name" value="QUERCETIN 2,3-DIOXYGENASE"/>
    <property type="match status" value="1"/>
</dbReference>